<evidence type="ECO:0000313" key="5">
    <source>
        <dbReference type="Proteomes" id="UP000001307"/>
    </source>
</evidence>
<evidence type="ECO:0000313" key="4">
    <source>
        <dbReference type="EMBL" id="CBY10761.1"/>
    </source>
</evidence>
<dbReference type="Proteomes" id="UP000001307">
    <property type="component" value="Unassembled WGS sequence"/>
</dbReference>
<dbReference type="InterPro" id="IPR009017">
    <property type="entry name" value="GFP"/>
</dbReference>
<organism evidence="4">
    <name type="scientific">Oikopleura dioica</name>
    <name type="common">Tunicate</name>
    <dbReference type="NCBI Taxonomy" id="34765"/>
    <lineage>
        <taxon>Eukaryota</taxon>
        <taxon>Metazoa</taxon>
        <taxon>Chordata</taxon>
        <taxon>Tunicata</taxon>
        <taxon>Appendicularia</taxon>
        <taxon>Copelata</taxon>
        <taxon>Oikopleuridae</taxon>
        <taxon>Oikopleura</taxon>
    </lineage>
</organism>
<comment type="caution">
    <text evidence="1">Lacks conserved residue(s) required for the propagation of feature annotation.</text>
</comment>
<keyword evidence="5" id="KW-1185">Reference proteome</keyword>
<evidence type="ECO:0000256" key="1">
    <source>
        <dbReference type="PROSITE-ProRule" id="PRU00076"/>
    </source>
</evidence>
<proteinExistence type="predicted"/>
<gene>
    <name evidence="4" type="ORF">GSOID_T00014273001</name>
</gene>
<keyword evidence="2" id="KW-0732">Signal</keyword>
<dbReference type="OrthoDB" id="10347907at2759"/>
<dbReference type="AlphaFoldDB" id="E4XKQ8"/>
<name>E4XKQ8_OIKDI</name>
<reference evidence="4" key="1">
    <citation type="journal article" date="2010" name="Science">
        <title>Plasticity of animal genome architecture unmasked by rapid evolution of a pelagic tunicate.</title>
        <authorList>
            <person name="Denoeud F."/>
            <person name="Henriet S."/>
            <person name="Mungpakdee S."/>
            <person name="Aury J.M."/>
            <person name="Da Silva C."/>
            <person name="Brinkmann H."/>
            <person name="Mikhaleva J."/>
            <person name="Olsen L.C."/>
            <person name="Jubin C."/>
            <person name="Canestro C."/>
            <person name="Bouquet J.M."/>
            <person name="Danks G."/>
            <person name="Poulain J."/>
            <person name="Campsteijn C."/>
            <person name="Adamski M."/>
            <person name="Cross I."/>
            <person name="Yadetie F."/>
            <person name="Muffato M."/>
            <person name="Louis A."/>
            <person name="Butcher S."/>
            <person name="Tsagkogeorga G."/>
            <person name="Konrad A."/>
            <person name="Singh S."/>
            <person name="Jensen M.F."/>
            <person name="Cong E.H."/>
            <person name="Eikeseth-Otteraa H."/>
            <person name="Noel B."/>
            <person name="Anthouard V."/>
            <person name="Porcel B.M."/>
            <person name="Kachouri-Lafond R."/>
            <person name="Nishino A."/>
            <person name="Ugolini M."/>
            <person name="Chourrout P."/>
            <person name="Nishida H."/>
            <person name="Aasland R."/>
            <person name="Huzurbazar S."/>
            <person name="Westhof E."/>
            <person name="Delsuc F."/>
            <person name="Lehrach H."/>
            <person name="Reinhardt R."/>
            <person name="Weissenbach J."/>
            <person name="Roy S.W."/>
            <person name="Artiguenave F."/>
            <person name="Postlethwait J.H."/>
            <person name="Manak J.R."/>
            <person name="Thompson E.M."/>
            <person name="Jaillon O."/>
            <person name="Du Pasquier L."/>
            <person name="Boudinot P."/>
            <person name="Liberles D.A."/>
            <person name="Volff J.N."/>
            <person name="Philippe H."/>
            <person name="Lenhard B."/>
            <person name="Roest Crollius H."/>
            <person name="Wincker P."/>
            <person name="Chourrout D."/>
        </authorList>
    </citation>
    <scope>NUCLEOTIDE SEQUENCE [LARGE SCALE GENOMIC DNA]</scope>
</reference>
<dbReference type="EMBL" id="FN653065">
    <property type="protein sequence ID" value="CBY10761.1"/>
    <property type="molecule type" value="Genomic_DNA"/>
</dbReference>
<feature type="signal peptide" evidence="2">
    <location>
        <begin position="1"/>
        <end position="18"/>
    </location>
</feature>
<dbReference type="Gene3D" id="2.40.155.10">
    <property type="entry name" value="Green fluorescent protein"/>
    <property type="match status" value="1"/>
</dbReference>
<accession>E4XKQ8</accession>
<protein>
    <recommendedName>
        <fullName evidence="3">EGF-like domain-containing protein</fullName>
    </recommendedName>
</protein>
<evidence type="ECO:0000256" key="2">
    <source>
        <dbReference type="SAM" id="SignalP"/>
    </source>
</evidence>
<dbReference type="PROSITE" id="PS50026">
    <property type="entry name" value="EGF_3"/>
    <property type="match status" value="1"/>
</dbReference>
<evidence type="ECO:0000259" key="3">
    <source>
        <dbReference type="PROSITE" id="PS50026"/>
    </source>
</evidence>
<keyword evidence="1" id="KW-0245">EGF-like domain</keyword>
<sequence length="198" mass="22715">MKLATLFVPFIAAQSGEGSGLSPCDALSCDANASCHELHTGEAVCRCEYKYYGDGESCTFIDKSTPGRVLQRTYFKLEEMVNTHVGAVEIPGWRRRIKKEFNWISDLIPNLISRYESKTCPVSEDRIFTFVQEVEETVDQVRFDDPCTGQWRLYKKMINWADTFTRSCDGSTNRSLNRALRNLNKSRKRVQERFSCPV</sequence>
<feature type="domain" description="EGF-like" evidence="3">
    <location>
        <begin position="20"/>
        <end position="59"/>
    </location>
</feature>
<dbReference type="InterPro" id="IPR000742">
    <property type="entry name" value="EGF"/>
</dbReference>
<dbReference type="InParanoid" id="E4XKQ8"/>
<feature type="chain" id="PRO_5003191514" description="EGF-like domain-containing protein" evidence="2">
    <location>
        <begin position="19"/>
        <end position="198"/>
    </location>
</feature>